<evidence type="ECO:0000256" key="8">
    <source>
        <dbReference type="PROSITE-ProRule" id="PRU00047"/>
    </source>
</evidence>
<dbReference type="InterPro" id="IPR021109">
    <property type="entry name" value="Peptidase_aspartic_dom_sf"/>
</dbReference>
<feature type="region of interest" description="Disordered" evidence="9">
    <location>
        <begin position="28"/>
        <end position="56"/>
    </location>
</feature>
<dbReference type="FunFam" id="3.10.10.10:FF:000007">
    <property type="entry name" value="Retrovirus-related Pol polyprotein from transposon 17.6-like Protein"/>
    <property type="match status" value="1"/>
</dbReference>
<keyword evidence="8" id="KW-0863">Zinc-finger</keyword>
<dbReference type="Proteomes" id="UP000187406">
    <property type="component" value="Unassembled WGS sequence"/>
</dbReference>
<dbReference type="InterPro" id="IPR053134">
    <property type="entry name" value="RNA-dir_DNA_polymerase"/>
</dbReference>
<comment type="caution">
    <text evidence="12">The sequence shown here is derived from an EMBL/GenBank/DDBJ whole genome shotgun (WGS) entry which is preliminary data.</text>
</comment>
<evidence type="ECO:0000256" key="5">
    <source>
        <dbReference type="ARBA" id="ARBA00022759"/>
    </source>
</evidence>
<gene>
    <name evidence="12" type="ORF">CFOL_v3_21314</name>
</gene>
<evidence type="ECO:0000256" key="6">
    <source>
        <dbReference type="ARBA" id="ARBA00022801"/>
    </source>
</evidence>
<dbReference type="GO" id="GO:0006508">
    <property type="term" value="P:proteolysis"/>
    <property type="evidence" value="ECO:0007669"/>
    <property type="project" value="UniProtKB-KW"/>
</dbReference>
<dbReference type="InterPro" id="IPR036875">
    <property type="entry name" value="Znf_CCHC_sf"/>
</dbReference>
<keyword evidence="13" id="KW-1185">Reference proteome</keyword>
<dbReference type="Gene3D" id="3.30.70.270">
    <property type="match status" value="2"/>
</dbReference>
<dbReference type="GO" id="GO:0008270">
    <property type="term" value="F:zinc ion binding"/>
    <property type="evidence" value="ECO:0007669"/>
    <property type="project" value="UniProtKB-KW"/>
</dbReference>
<sequence>MGHLQKDCWWKKGLCMRCGESGHMARDCPRGQAAVPTGPAGGSGAAAGPSQRRDTGKGVMKGRVFILTQTEVPESTSVVGGTIYVYGFSARVLMDSGASHSFIAFRFASCLNVFPDDMPYVLDVSTPTGGSMCTDPVYRDCEISMAGVTVYADLIVLPIHDFDVILGMDWLSACRACMDCYNKTVDFFLPDGTVVQFKGNKGFSTPIISFIRASRYLEKGCEGFLAHIVDKRKDKGKSLEEVPVVNEFSDVFPADLVSLPPRRSMEFVIDLVPGTAPISKAPYRMAPAELRELKLQLQDLVDKGFVRPSVSPWGVPVLFVKKKDGSMRLCIDYRMLNKATIKNKYPLPHIEDLFDQLQGSRVFSKLDLKSGYHQLRVKEGDVEKTAFRTRYGHYEFLVMPFGVTNAPAAFMSLMNDVFRPYLDQFVVVFIDDILVFSKSEEEHVYHLRVVLQTLREHKLYAKFGKCEFWLDHVIFLGHIVSGEGLAVDPSKTEVVRDWPRPRNVTEVRSFLGLAGYYRRFIQNFSRIAVPLTRLTQKKALFVWDDDCETSFCDLKDRLISA</sequence>
<evidence type="ECO:0000259" key="11">
    <source>
        <dbReference type="PROSITE" id="PS50878"/>
    </source>
</evidence>
<keyword evidence="3" id="KW-0548">Nucleotidyltransferase</keyword>
<dbReference type="SUPFAM" id="SSF50630">
    <property type="entry name" value="Acid proteases"/>
    <property type="match status" value="1"/>
</dbReference>
<dbReference type="InParanoid" id="A0A1Q3CC91"/>
<dbReference type="PANTHER" id="PTHR24559">
    <property type="entry name" value="TRANSPOSON TY3-I GAG-POL POLYPROTEIN"/>
    <property type="match status" value="1"/>
</dbReference>
<dbReference type="SUPFAM" id="SSF57756">
    <property type="entry name" value="Retrovirus zinc finger-like domains"/>
    <property type="match status" value="1"/>
</dbReference>
<dbReference type="CDD" id="cd00303">
    <property type="entry name" value="retropepsin_like"/>
    <property type="match status" value="1"/>
</dbReference>
<proteinExistence type="predicted"/>
<dbReference type="OrthoDB" id="415724at2759"/>
<dbReference type="CDD" id="cd01647">
    <property type="entry name" value="RT_LTR"/>
    <property type="match status" value="1"/>
</dbReference>
<evidence type="ECO:0000256" key="9">
    <source>
        <dbReference type="SAM" id="MobiDB-lite"/>
    </source>
</evidence>
<keyword evidence="5" id="KW-0255">Endonuclease</keyword>
<dbReference type="Pfam" id="PF00078">
    <property type="entry name" value="RVT_1"/>
    <property type="match status" value="1"/>
</dbReference>
<dbReference type="Gene3D" id="4.10.60.10">
    <property type="entry name" value="Zinc finger, CCHC-type"/>
    <property type="match status" value="1"/>
</dbReference>
<evidence type="ECO:0000313" key="12">
    <source>
        <dbReference type="EMBL" id="GAV77846.1"/>
    </source>
</evidence>
<keyword evidence="8" id="KW-0479">Metal-binding</keyword>
<organism evidence="12 13">
    <name type="scientific">Cephalotus follicularis</name>
    <name type="common">Albany pitcher plant</name>
    <dbReference type="NCBI Taxonomy" id="3775"/>
    <lineage>
        <taxon>Eukaryota</taxon>
        <taxon>Viridiplantae</taxon>
        <taxon>Streptophyta</taxon>
        <taxon>Embryophyta</taxon>
        <taxon>Tracheophyta</taxon>
        <taxon>Spermatophyta</taxon>
        <taxon>Magnoliopsida</taxon>
        <taxon>eudicotyledons</taxon>
        <taxon>Gunneridae</taxon>
        <taxon>Pentapetalae</taxon>
        <taxon>rosids</taxon>
        <taxon>fabids</taxon>
        <taxon>Oxalidales</taxon>
        <taxon>Cephalotaceae</taxon>
        <taxon>Cephalotus</taxon>
    </lineage>
</organism>
<dbReference type="InterPro" id="IPR001878">
    <property type="entry name" value="Znf_CCHC"/>
</dbReference>
<dbReference type="GO" id="GO:0003676">
    <property type="term" value="F:nucleic acid binding"/>
    <property type="evidence" value="ECO:0007669"/>
    <property type="project" value="InterPro"/>
</dbReference>
<keyword evidence="4" id="KW-0540">Nuclease</keyword>
<reference evidence="13" key="1">
    <citation type="submission" date="2016-04" db="EMBL/GenBank/DDBJ databases">
        <title>Cephalotus genome sequencing.</title>
        <authorList>
            <person name="Fukushima K."/>
            <person name="Hasebe M."/>
            <person name="Fang X."/>
        </authorList>
    </citation>
    <scope>NUCLEOTIDE SEQUENCE [LARGE SCALE GENOMIC DNA]</scope>
    <source>
        <strain evidence="13">cv. St1</strain>
    </source>
</reference>
<dbReference type="SUPFAM" id="SSF56672">
    <property type="entry name" value="DNA/RNA polymerases"/>
    <property type="match status" value="1"/>
</dbReference>
<dbReference type="Pfam" id="PF08284">
    <property type="entry name" value="RVP_2"/>
    <property type="match status" value="1"/>
</dbReference>
<dbReference type="Gene3D" id="3.10.10.10">
    <property type="entry name" value="HIV Type 1 Reverse Transcriptase, subunit A, domain 1"/>
    <property type="match status" value="1"/>
</dbReference>
<dbReference type="InterPro" id="IPR000477">
    <property type="entry name" value="RT_dom"/>
</dbReference>
<keyword evidence="6" id="KW-0378">Hydrolase</keyword>
<dbReference type="GO" id="GO:0004519">
    <property type="term" value="F:endonuclease activity"/>
    <property type="evidence" value="ECO:0007669"/>
    <property type="project" value="UniProtKB-KW"/>
</dbReference>
<keyword evidence="7" id="KW-0695">RNA-directed DNA polymerase</keyword>
<dbReference type="GO" id="GO:0008233">
    <property type="term" value="F:peptidase activity"/>
    <property type="evidence" value="ECO:0007669"/>
    <property type="project" value="UniProtKB-KW"/>
</dbReference>
<feature type="domain" description="Reverse transcriptase" evidence="11">
    <location>
        <begin position="301"/>
        <end position="480"/>
    </location>
</feature>
<dbReference type="InterPro" id="IPR043502">
    <property type="entry name" value="DNA/RNA_pol_sf"/>
</dbReference>
<dbReference type="AlphaFoldDB" id="A0A1Q3CC91"/>
<evidence type="ECO:0000256" key="3">
    <source>
        <dbReference type="ARBA" id="ARBA00022695"/>
    </source>
</evidence>
<evidence type="ECO:0000256" key="4">
    <source>
        <dbReference type="ARBA" id="ARBA00022722"/>
    </source>
</evidence>
<dbReference type="FunFam" id="3.30.70.270:FF:000020">
    <property type="entry name" value="Transposon Tf2-6 polyprotein-like Protein"/>
    <property type="match status" value="1"/>
</dbReference>
<feature type="domain" description="CCHC-type" evidence="10">
    <location>
        <begin position="15"/>
        <end position="30"/>
    </location>
</feature>
<dbReference type="Pfam" id="PF00098">
    <property type="entry name" value="zf-CCHC"/>
    <property type="match status" value="1"/>
</dbReference>
<dbReference type="InterPro" id="IPR043128">
    <property type="entry name" value="Rev_trsase/Diguanyl_cyclase"/>
</dbReference>
<dbReference type="PROSITE" id="PS50878">
    <property type="entry name" value="RT_POL"/>
    <property type="match status" value="1"/>
</dbReference>
<dbReference type="PROSITE" id="PS50158">
    <property type="entry name" value="ZF_CCHC"/>
    <property type="match status" value="1"/>
</dbReference>
<evidence type="ECO:0000256" key="7">
    <source>
        <dbReference type="ARBA" id="ARBA00022918"/>
    </source>
</evidence>
<evidence type="ECO:0000256" key="1">
    <source>
        <dbReference type="ARBA" id="ARBA00022670"/>
    </source>
</evidence>
<dbReference type="EMBL" id="BDDD01001698">
    <property type="protein sequence ID" value="GAV77846.1"/>
    <property type="molecule type" value="Genomic_DNA"/>
</dbReference>
<keyword evidence="8" id="KW-0862">Zinc</keyword>
<dbReference type="PANTHER" id="PTHR24559:SF444">
    <property type="entry name" value="REVERSE TRANSCRIPTASE DOMAIN-CONTAINING PROTEIN"/>
    <property type="match status" value="1"/>
</dbReference>
<accession>A0A1Q3CC91</accession>
<evidence type="ECO:0000313" key="13">
    <source>
        <dbReference type="Proteomes" id="UP000187406"/>
    </source>
</evidence>
<dbReference type="SMART" id="SM00343">
    <property type="entry name" value="ZnF_C2HC"/>
    <property type="match status" value="1"/>
</dbReference>
<evidence type="ECO:0000256" key="2">
    <source>
        <dbReference type="ARBA" id="ARBA00022679"/>
    </source>
</evidence>
<evidence type="ECO:0000259" key="10">
    <source>
        <dbReference type="PROSITE" id="PS50158"/>
    </source>
</evidence>
<feature type="non-terminal residue" evidence="12">
    <location>
        <position position="561"/>
    </location>
</feature>
<keyword evidence="1" id="KW-0645">Protease</keyword>
<protein>
    <submittedName>
        <fullName evidence="12">RVT_1 domain-containing protein/zf-CCHC domain-containing protein/RVP_2 domain-containing protein</fullName>
    </submittedName>
</protein>
<dbReference type="Gene3D" id="2.40.70.10">
    <property type="entry name" value="Acid Proteases"/>
    <property type="match status" value="1"/>
</dbReference>
<name>A0A1Q3CC91_CEPFO</name>
<keyword evidence="2" id="KW-0808">Transferase</keyword>
<dbReference type="GO" id="GO:0003964">
    <property type="term" value="F:RNA-directed DNA polymerase activity"/>
    <property type="evidence" value="ECO:0007669"/>
    <property type="project" value="UniProtKB-KW"/>
</dbReference>